<keyword evidence="3" id="KW-1185">Reference proteome</keyword>
<evidence type="ECO:0000313" key="2">
    <source>
        <dbReference type="EMBL" id="KFZ36239.1"/>
    </source>
</evidence>
<name>A0A094JDW7_9GAMM</name>
<feature type="compositionally biased region" description="Polar residues" evidence="1">
    <location>
        <begin position="33"/>
        <end position="44"/>
    </location>
</feature>
<comment type="caution">
    <text evidence="2">The sequence shown here is derived from an EMBL/GenBank/DDBJ whole genome shotgun (WGS) entry which is preliminary data.</text>
</comment>
<proteinExistence type="predicted"/>
<reference evidence="2 3" key="1">
    <citation type="submission" date="2014-06" db="EMBL/GenBank/DDBJ databases">
        <title>Shewanella sp. YQH10.</title>
        <authorList>
            <person name="Liu Y."/>
            <person name="Zeng R."/>
        </authorList>
    </citation>
    <scope>NUCLEOTIDE SEQUENCE [LARGE SCALE GENOMIC DNA]</scope>
    <source>
        <strain evidence="2 3">YQH10</strain>
    </source>
</reference>
<accession>A0A094JDW7</accession>
<sequence>MTPYILLVLLVVVGIFLFFRTKKAAEQEKPSFHQPNQKVSPETESSLEDAQFSAQAELPEPEPEPEP</sequence>
<dbReference type="AlphaFoldDB" id="A0A094JDW7"/>
<protein>
    <submittedName>
        <fullName evidence="2">Uncharacterized protein</fullName>
    </submittedName>
</protein>
<evidence type="ECO:0000313" key="3">
    <source>
        <dbReference type="Proteomes" id="UP000029264"/>
    </source>
</evidence>
<organism evidence="2 3">
    <name type="scientific">Shewanella mangrovi</name>
    <dbReference type="NCBI Taxonomy" id="1515746"/>
    <lineage>
        <taxon>Bacteria</taxon>
        <taxon>Pseudomonadati</taxon>
        <taxon>Pseudomonadota</taxon>
        <taxon>Gammaproteobacteria</taxon>
        <taxon>Alteromonadales</taxon>
        <taxon>Shewanellaceae</taxon>
        <taxon>Shewanella</taxon>
    </lineage>
</organism>
<gene>
    <name evidence="2" type="ORF">HR45_17805</name>
</gene>
<feature type="non-terminal residue" evidence="2">
    <location>
        <position position="67"/>
    </location>
</feature>
<dbReference type="Proteomes" id="UP000029264">
    <property type="component" value="Unassembled WGS sequence"/>
</dbReference>
<dbReference type="EMBL" id="JPEO01000022">
    <property type="protein sequence ID" value="KFZ36239.1"/>
    <property type="molecule type" value="Genomic_DNA"/>
</dbReference>
<evidence type="ECO:0000256" key="1">
    <source>
        <dbReference type="SAM" id="MobiDB-lite"/>
    </source>
</evidence>
<feature type="region of interest" description="Disordered" evidence="1">
    <location>
        <begin position="25"/>
        <end position="67"/>
    </location>
</feature>